<protein>
    <submittedName>
        <fullName evidence="1">DUF2795 domain-containing protein</fullName>
    </submittedName>
</protein>
<dbReference type="Pfam" id="PF11387">
    <property type="entry name" value="DUF2795"/>
    <property type="match status" value="1"/>
</dbReference>
<sequence length="65" mass="7377">MNSKRNPRQVEEFITGKGIGYPAKRDYLVKFAEGKQASSDFLGFLKGIPEIDNTSDDVTREIERL</sequence>
<evidence type="ECO:0000313" key="1">
    <source>
        <dbReference type="EMBL" id="MDR7667077.1"/>
    </source>
</evidence>
<reference evidence="2" key="1">
    <citation type="submission" date="2023-07" db="EMBL/GenBank/DDBJ databases">
        <title>Whole-genome sequencing of a new Methanosarcina sp. Z-7115.</title>
        <authorList>
            <person name="Zhilina T.N."/>
            <person name="Merkel A.Y."/>
        </authorList>
    </citation>
    <scope>NUCLEOTIDE SEQUENCE [LARGE SCALE GENOMIC DNA]</scope>
    <source>
        <strain evidence="2">Z-7115</strain>
    </source>
</reference>
<gene>
    <name evidence="1" type="ORF">RG963_15095</name>
</gene>
<organism evidence="1 2">
    <name type="scientific">Methanosarcina baikalica</name>
    <dbReference type="NCBI Taxonomy" id="3073890"/>
    <lineage>
        <taxon>Archaea</taxon>
        <taxon>Methanobacteriati</taxon>
        <taxon>Methanobacteriota</taxon>
        <taxon>Stenosarchaea group</taxon>
        <taxon>Methanomicrobia</taxon>
        <taxon>Methanosarcinales</taxon>
        <taxon>Methanosarcinaceae</taxon>
        <taxon>Methanosarcina</taxon>
    </lineage>
</organism>
<proteinExistence type="predicted"/>
<dbReference type="InterPro" id="IPR021527">
    <property type="entry name" value="DUF2795"/>
</dbReference>
<evidence type="ECO:0000313" key="2">
    <source>
        <dbReference type="Proteomes" id="UP001246244"/>
    </source>
</evidence>
<dbReference type="RefSeq" id="WP_310577106.1">
    <property type="nucleotide sequence ID" value="NZ_JAVKPK010000089.1"/>
</dbReference>
<dbReference type="EMBL" id="JAVKPK010000089">
    <property type="protein sequence ID" value="MDR7667077.1"/>
    <property type="molecule type" value="Genomic_DNA"/>
</dbReference>
<name>A0ABU2D5G6_9EURY</name>
<comment type="caution">
    <text evidence="1">The sequence shown here is derived from an EMBL/GenBank/DDBJ whole genome shotgun (WGS) entry which is preliminary data.</text>
</comment>
<accession>A0ABU2D5G6</accession>
<dbReference type="Proteomes" id="UP001246244">
    <property type="component" value="Unassembled WGS sequence"/>
</dbReference>
<keyword evidence="2" id="KW-1185">Reference proteome</keyword>